<sequence length="304" mass="33967">MRISGFSIFSILLLNLFFYKNVAQGNIVTHEASPSFRNGNSNNKSSEHSRKKLKKRNEKHKNVRTSTRSNQEMVLGSTGTQSLGSSNQAAQNNAIQGQSNDSTSQSATPSLTGMFARLFLNTIVKPAVNFVIGGEAVFPPPSAAQSTPAAPAPVSAEAQTTVTNNRRFRIELDSQSQTSMHDVTEEVHEEQYDSESEDDDEESDDESESESDDDDEELHEDSDEETPYNGEGGAINYISKEGLNPLLNDEIIHMTHVHEYTDVDEKKEKIEDFVQYMKDSLDENEEFVHILNNISDDMTMYLQE</sequence>
<evidence type="ECO:0000313" key="3">
    <source>
        <dbReference type="EMBL" id="GAW80056.1"/>
    </source>
</evidence>
<keyword evidence="4" id="KW-1185">Reference proteome</keyword>
<organism evidence="3 4">
    <name type="scientific">Plasmodium gonderi</name>
    <dbReference type="NCBI Taxonomy" id="77519"/>
    <lineage>
        <taxon>Eukaryota</taxon>
        <taxon>Sar</taxon>
        <taxon>Alveolata</taxon>
        <taxon>Apicomplexa</taxon>
        <taxon>Aconoidasida</taxon>
        <taxon>Haemosporida</taxon>
        <taxon>Plasmodiidae</taxon>
        <taxon>Plasmodium</taxon>
        <taxon>Plasmodium (Plasmodium)</taxon>
    </lineage>
</organism>
<name>A0A1Y1JC31_PLAGO</name>
<dbReference type="RefSeq" id="XP_028542645.1">
    <property type="nucleotide sequence ID" value="XM_028686844.1"/>
</dbReference>
<dbReference type="Proteomes" id="UP000195521">
    <property type="component" value="Unassembled WGS sequence"/>
</dbReference>
<dbReference type="OMA" id="THIKEHT"/>
<dbReference type="GeneID" id="39746768"/>
<evidence type="ECO:0008006" key="5">
    <source>
        <dbReference type="Google" id="ProtNLM"/>
    </source>
</evidence>
<feature type="region of interest" description="Disordered" evidence="1">
    <location>
        <begin position="32"/>
        <end position="107"/>
    </location>
</feature>
<evidence type="ECO:0000313" key="4">
    <source>
        <dbReference type="Proteomes" id="UP000195521"/>
    </source>
</evidence>
<feature type="compositionally biased region" description="Basic and acidic residues" evidence="1">
    <location>
        <begin position="182"/>
        <end position="191"/>
    </location>
</feature>
<feature type="region of interest" description="Disordered" evidence="1">
    <location>
        <begin position="141"/>
        <end position="236"/>
    </location>
</feature>
<feature type="compositionally biased region" description="Acidic residues" evidence="1">
    <location>
        <begin position="192"/>
        <end position="226"/>
    </location>
</feature>
<dbReference type="EMBL" id="BDQF01000007">
    <property type="protein sequence ID" value="GAW80056.1"/>
    <property type="molecule type" value="Genomic_DNA"/>
</dbReference>
<dbReference type="AlphaFoldDB" id="A0A1Y1JC31"/>
<evidence type="ECO:0000256" key="1">
    <source>
        <dbReference type="SAM" id="MobiDB-lite"/>
    </source>
</evidence>
<feature type="signal peptide" evidence="2">
    <location>
        <begin position="1"/>
        <end position="25"/>
    </location>
</feature>
<comment type="caution">
    <text evidence="3">The sequence shown here is derived from an EMBL/GenBank/DDBJ whole genome shotgun (WGS) entry which is preliminary data.</text>
</comment>
<protein>
    <recommendedName>
        <fullName evidence="5">Merozoite surface protein 3</fullName>
    </recommendedName>
</protein>
<reference evidence="4" key="1">
    <citation type="submission" date="2017-04" db="EMBL/GenBank/DDBJ databases">
        <title>Plasmodium gonderi genome.</title>
        <authorList>
            <person name="Arisue N."/>
            <person name="Honma H."/>
            <person name="Kawai S."/>
            <person name="Tougan T."/>
            <person name="Tanabe K."/>
            <person name="Horii T."/>
        </authorList>
    </citation>
    <scope>NUCLEOTIDE SEQUENCE [LARGE SCALE GENOMIC DNA]</scope>
    <source>
        <strain evidence="4">ATCC 30045</strain>
    </source>
</reference>
<feature type="compositionally biased region" description="Low complexity" evidence="1">
    <location>
        <begin position="75"/>
        <end position="100"/>
    </location>
</feature>
<feature type="compositionally biased region" description="Basic residues" evidence="1">
    <location>
        <begin position="49"/>
        <end position="63"/>
    </location>
</feature>
<proteinExistence type="predicted"/>
<gene>
    <name evidence="3" type="ORF">PGO_062010</name>
</gene>
<feature type="chain" id="PRO_5012711182" description="Merozoite surface protein 3" evidence="2">
    <location>
        <begin position="26"/>
        <end position="304"/>
    </location>
</feature>
<feature type="compositionally biased region" description="Low complexity" evidence="1">
    <location>
        <begin position="143"/>
        <end position="158"/>
    </location>
</feature>
<accession>A0A1Y1JC31</accession>
<keyword evidence="2" id="KW-0732">Signal</keyword>
<feature type="compositionally biased region" description="Polar residues" evidence="1">
    <location>
        <begin position="35"/>
        <end position="44"/>
    </location>
</feature>
<evidence type="ECO:0000256" key="2">
    <source>
        <dbReference type="SAM" id="SignalP"/>
    </source>
</evidence>
<dbReference type="OrthoDB" id="387572at2759"/>